<dbReference type="Pfam" id="PF00361">
    <property type="entry name" value="Proton_antipo_M"/>
    <property type="match status" value="1"/>
</dbReference>
<dbReference type="InterPro" id="IPR046806">
    <property type="entry name" value="MrpA_C/MbhE"/>
</dbReference>
<comment type="subcellular location">
    <subcellularLocation>
        <location evidence="1">Cell membrane</location>
        <topology evidence="1">Multi-pass membrane protein</topology>
    </subcellularLocation>
    <subcellularLocation>
        <location evidence="9">Membrane</location>
        <topology evidence="9">Multi-pass membrane protein</topology>
    </subcellularLocation>
</comment>
<dbReference type="NCBIfam" id="NF009288">
    <property type="entry name" value="PRK12648.1"/>
    <property type="match status" value="1"/>
</dbReference>
<feature type="domain" description="Na+/H+ antiporter MnhB subunit-related protein" evidence="13">
    <location>
        <begin position="789"/>
        <end position="908"/>
    </location>
</feature>
<keyword evidence="2" id="KW-0813">Transport</keyword>
<feature type="transmembrane region" description="Helical" evidence="10">
    <location>
        <begin position="79"/>
        <end position="98"/>
    </location>
</feature>
<dbReference type="Proteomes" id="UP000515838">
    <property type="component" value="Chromosome"/>
</dbReference>
<feature type="transmembrane region" description="Helical" evidence="10">
    <location>
        <begin position="324"/>
        <end position="348"/>
    </location>
</feature>
<dbReference type="GO" id="GO:0006811">
    <property type="term" value="P:monoatomic ion transport"/>
    <property type="evidence" value="ECO:0007669"/>
    <property type="project" value="UniProtKB-KW"/>
</dbReference>
<feature type="transmembrane region" description="Helical" evidence="10">
    <location>
        <begin position="601"/>
        <end position="621"/>
    </location>
</feature>
<evidence type="ECO:0000256" key="2">
    <source>
        <dbReference type="ARBA" id="ARBA00022448"/>
    </source>
</evidence>
<evidence type="ECO:0000259" key="12">
    <source>
        <dbReference type="Pfam" id="PF00662"/>
    </source>
</evidence>
<keyword evidence="3" id="KW-0050">Antiport</keyword>
<dbReference type="Pfam" id="PF13244">
    <property type="entry name" value="MbhD"/>
    <property type="match status" value="1"/>
</dbReference>
<keyword evidence="5 9" id="KW-0812">Transmembrane</keyword>
<feature type="domain" description="NADH-Ubiquinone oxidoreductase (complex I) chain 5 N-terminal" evidence="12">
    <location>
        <begin position="65"/>
        <end position="112"/>
    </location>
</feature>
<dbReference type="Pfam" id="PF20501">
    <property type="entry name" value="MbhE"/>
    <property type="match status" value="1"/>
</dbReference>
<feature type="transmembrane region" description="Helical" evidence="10">
    <location>
        <begin position="207"/>
        <end position="232"/>
    </location>
</feature>
<organism evidence="16 17">
    <name type="scientific">Pseudoxanthomonas mexicana</name>
    <dbReference type="NCBI Taxonomy" id="128785"/>
    <lineage>
        <taxon>Bacteria</taxon>
        <taxon>Pseudomonadati</taxon>
        <taxon>Pseudomonadota</taxon>
        <taxon>Gammaproteobacteria</taxon>
        <taxon>Lysobacterales</taxon>
        <taxon>Lysobacteraceae</taxon>
        <taxon>Pseudoxanthomonas</taxon>
    </lineage>
</organism>
<keyword evidence="7" id="KW-0406">Ion transport</keyword>
<evidence type="ECO:0000256" key="6">
    <source>
        <dbReference type="ARBA" id="ARBA00022989"/>
    </source>
</evidence>
<gene>
    <name evidence="16" type="ORF">IAE60_06190</name>
</gene>
<feature type="transmembrane region" description="Helical" evidence="10">
    <location>
        <begin position="271"/>
        <end position="293"/>
    </location>
</feature>
<evidence type="ECO:0000259" key="11">
    <source>
        <dbReference type="Pfam" id="PF00361"/>
    </source>
</evidence>
<feature type="transmembrane region" description="Helical" evidence="10">
    <location>
        <begin position="889"/>
        <end position="911"/>
    </location>
</feature>
<feature type="transmembrane region" description="Helical" evidence="10">
    <location>
        <begin position="654"/>
        <end position="672"/>
    </location>
</feature>
<reference evidence="16 17" key="1">
    <citation type="submission" date="2020-08" db="EMBL/GenBank/DDBJ databases">
        <title>Streptomycin Non-resistant strain, P. mexicana.</title>
        <authorList>
            <person name="Ganesh-Kumar S."/>
            <person name="Zhe T."/>
            <person name="Yu Z."/>
            <person name="Min Y."/>
        </authorList>
    </citation>
    <scope>NUCLEOTIDE SEQUENCE [LARGE SCALE GENOMIC DNA]</scope>
    <source>
        <strain evidence="16 17">GTZY2</strain>
    </source>
</reference>
<dbReference type="Pfam" id="PF00662">
    <property type="entry name" value="Proton_antipo_N"/>
    <property type="match status" value="1"/>
</dbReference>
<evidence type="ECO:0000256" key="8">
    <source>
        <dbReference type="ARBA" id="ARBA00023136"/>
    </source>
</evidence>
<keyword evidence="6 10" id="KW-1133">Transmembrane helix</keyword>
<dbReference type="InterPro" id="IPR001516">
    <property type="entry name" value="Proton_antipo_N"/>
</dbReference>
<evidence type="ECO:0000313" key="17">
    <source>
        <dbReference type="Proteomes" id="UP000515838"/>
    </source>
</evidence>
<feature type="transmembrane region" description="Helical" evidence="10">
    <location>
        <begin position="508"/>
        <end position="529"/>
    </location>
</feature>
<keyword evidence="4" id="KW-1003">Cell membrane</keyword>
<feature type="transmembrane region" description="Helical" evidence="10">
    <location>
        <begin position="135"/>
        <end position="152"/>
    </location>
</feature>
<feature type="transmembrane region" description="Helical" evidence="10">
    <location>
        <begin position="412"/>
        <end position="433"/>
    </location>
</feature>
<sequence>MIPFLEILLALPFVLALVVALARGLPRGATAWLAGLAPLLGLVLLAWMTPSVLNGWDLRADHAWIPQIGLSFTLRLDGLAWMFAGLVLAIGGLVVVYARYYLSQKDSAPRFFASLLLFMGSMLGVVLAGNLLLLVVFWELTSISSFLLIGFWSHRQDAREGARMALAITGAGGLALLGGVLLLGRIVGSYDLDVVLASGDLIRGSALYPWALALVLAGVFTKSAQFPLHFWLPHAMAAPTPVSAYLHSATMVKAGVFLLARLHPALAGTDLFFYVVSTVGALTLLVGAWYAIFQHDLKGLLAYSTISHLGLITLLFGISTPMAVVAGVFHILNHATFKASLFMAAGIIDHETGTRDMRRLGNLRHYMPWTSALAIIASLAMAGIPLLNGFLSKEMFFAEALDIPGHRAMRDAISVAALLYGVFGVAYSLRFVYETFFGDGPRALEVTPHEPPRWMKIPVEVLVVLCVAVGMFPAWTVAPVLHAGAAAILGEAMPDYSLAVWHGINKPLLMSLAGIAGGIALYFGLRRLFDLHAIVRRSLGRKVFRWNMEALYGLAGRFTDTLANGSLQRSLLCLVLAAAAAGAAPFVGGEASPLQWRAPQPMPLLGWLLWLVLVVCALWTIRLYRQRLLAVVVLGGAGLMVSLAFVFLSAPDLALTQLMVEMVSLVLLLLGLHYLPPRSPPERTPRRRLRDIAVALVAGTGVGLLAYQVMTRPGDTISGELLARSLPEAYGANVVNVILVDFRGFDTFGEITVFGIAALIVHALLRRARMAPEKVMSGPPIKLPVPADLAQIMFPLTLTVSVFLFLRGHNAPGGGFIAGLVLAVPLLVQYVIQGAASVESRFGFDYVRCVGTGLIVAGVSGVASMAFGVPFLTSGHLDLELPLIGTVPLASAIGFDTGVYLVVFGGAMLILSMMGTIRPSRTRVSHLGVMEPGERSTRTGELR</sequence>
<feature type="transmembrane region" description="Helical" evidence="10">
    <location>
        <begin position="844"/>
        <end position="869"/>
    </location>
</feature>
<dbReference type="PANTHER" id="PTHR43373:SF1">
    <property type="entry name" value="NA(+)_H(+) ANTIPORTER SUBUNIT A"/>
    <property type="match status" value="1"/>
</dbReference>
<evidence type="ECO:0000259" key="15">
    <source>
        <dbReference type="Pfam" id="PF20501"/>
    </source>
</evidence>
<feature type="transmembrane region" description="Helical" evidence="10">
    <location>
        <begin position="29"/>
        <end position="48"/>
    </location>
</feature>
<feature type="transmembrane region" description="Helical" evidence="10">
    <location>
        <begin position="747"/>
        <end position="765"/>
    </location>
</feature>
<keyword evidence="8 10" id="KW-0472">Membrane</keyword>
<evidence type="ECO:0000313" key="16">
    <source>
        <dbReference type="EMBL" id="QNN78995.1"/>
    </source>
</evidence>
<dbReference type="GeneID" id="81470550"/>
<feature type="transmembrane region" description="Helical" evidence="10">
    <location>
        <begin position="110"/>
        <end position="129"/>
    </location>
</feature>
<proteinExistence type="predicted"/>
<evidence type="ECO:0000256" key="5">
    <source>
        <dbReference type="ARBA" id="ARBA00022692"/>
    </source>
</evidence>
<evidence type="ECO:0000256" key="4">
    <source>
        <dbReference type="ARBA" id="ARBA00022475"/>
    </source>
</evidence>
<dbReference type="GO" id="GO:0015297">
    <property type="term" value="F:antiporter activity"/>
    <property type="evidence" value="ECO:0007669"/>
    <property type="project" value="UniProtKB-KW"/>
</dbReference>
<dbReference type="InterPro" id="IPR007182">
    <property type="entry name" value="MnhB"/>
</dbReference>
<evidence type="ECO:0000256" key="3">
    <source>
        <dbReference type="ARBA" id="ARBA00022449"/>
    </source>
</evidence>
<feature type="transmembrane region" description="Helical" evidence="10">
    <location>
        <begin position="812"/>
        <end position="832"/>
    </location>
</feature>
<dbReference type="PRINTS" id="PR01434">
    <property type="entry name" value="NADHDHGNASE5"/>
</dbReference>
<evidence type="ECO:0000259" key="13">
    <source>
        <dbReference type="Pfam" id="PF04039"/>
    </source>
</evidence>
<evidence type="ECO:0000256" key="10">
    <source>
        <dbReference type="SAM" id="Phobius"/>
    </source>
</evidence>
<dbReference type="InterPro" id="IPR025383">
    <property type="entry name" value="MrpA_C/MbhD"/>
</dbReference>
<accession>A0A7G9TFX0</accession>
<dbReference type="AlphaFoldDB" id="A0A7G9TFX0"/>
<feature type="transmembrane region" description="Helical" evidence="10">
    <location>
        <begin position="6"/>
        <end position="22"/>
    </location>
</feature>
<feature type="transmembrane region" description="Helical" evidence="10">
    <location>
        <begin position="628"/>
        <end position="648"/>
    </location>
</feature>
<evidence type="ECO:0000256" key="1">
    <source>
        <dbReference type="ARBA" id="ARBA00004651"/>
    </source>
</evidence>
<dbReference type="Pfam" id="PF04039">
    <property type="entry name" value="MnhB"/>
    <property type="match status" value="1"/>
</dbReference>
<feature type="transmembrane region" description="Helical" evidence="10">
    <location>
        <begin position="369"/>
        <end position="392"/>
    </location>
</feature>
<dbReference type="PANTHER" id="PTHR43373">
    <property type="entry name" value="NA(+)/H(+) ANTIPORTER SUBUNIT"/>
    <property type="match status" value="1"/>
</dbReference>
<protein>
    <submittedName>
        <fullName evidence="16">Monovalent cation/H+ antiporter subunit A</fullName>
    </submittedName>
</protein>
<dbReference type="RefSeq" id="WP_187574270.1">
    <property type="nucleotide sequence ID" value="NZ_CP060731.1"/>
</dbReference>
<feature type="transmembrane region" description="Helical" evidence="10">
    <location>
        <begin position="461"/>
        <end position="488"/>
    </location>
</feature>
<feature type="domain" description="NADH:quinone oxidoreductase/Mrp antiporter transmembrane" evidence="11">
    <location>
        <begin position="128"/>
        <end position="402"/>
    </location>
</feature>
<feature type="transmembrane region" description="Helical" evidence="10">
    <location>
        <begin position="571"/>
        <end position="589"/>
    </location>
</feature>
<dbReference type="InterPro" id="IPR001750">
    <property type="entry name" value="ND/Mrp_TM"/>
</dbReference>
<feature type="domain" description="MrpA C-terminal/MbhD" evidence="14">
    <location>
        <begin position="612"/>
        <end position="676"/>
    </location>
</feature>
<feature type="domain" description="MrpA C-terminal/MbhE" evidence="15">
    <location>
        <begin position="687"/>
        <end position="776"/>
    </location>
</feature>
<feature type="transmembrane region" description="Helical" evidence="10">
    <location>
        <begin position="300"/>
        <end position="318"/>
    </location>
</feature>
<feature type="transmembrane region" description="Helical" evidence="10">
    <location>
        <begin position="164"/>
        <end position="187"/>
    </location>
</feature>
<dbReference type="GO" id="GO:0005886">
    <property type="term" value="C:plasma membrane"/>
    <property type="evidence" value="ECO:0007669"/>
    <property type="project" value="UniProtKB-SubCell"/>
</dbReference>
<evidence type="ECO:0000256" key="7">
    <source>
        <dbReference type="ARBA" id="ARBA00023065"/>
    </source>
</evidence>
<feature type="transmembrane region" description="Helical" evidence="10">
    <location>
        <begin position="785"/>
        <end position="806"/>
    </location>
</feature>
<evidence type="ECO:0000259" key="14">
    <source>
        <dbReference type="Pfam" id="PF13244"/>
    </source>
</evidence>
<evidence type="ECO:0000256" key="9">
    <source>
        <dbReference type="RuleBase" id="RU000320"/>
    </source>
</evidence>
<feature type="transmembrane region" description="Helical" evidence="10">
    <location>
        <begin position="244"/>
        <end position="265"/>
    </location>
</feature>
<name>A0A7G9TFX0_PSEMX</name>
<dbReference type="EMBL" id="CP060731">
    <property type="protein sequence ID" value="QNN78995.1"/>
    <property type="molecule type" value="Genomic_DNA"/>
</dbReference>
<feature type="transmembrane region" description="Helical" evidence="10">
    <location>
        <begin position="692"/>
        <end position="710"/>
    </location>
</feature>
<dbReference type="InterPro" id="IPR050616">
    <property type="entry name" value="CPA3_Na-H_Antiporter_A"/>
</dbReference>